<dbReference type="RefSeq" id="WP_246388723.1">
    <property type="nucleotide sequence ID" value="NZ_JACIDY010000007.1"/>
</dbReference>
<dbReference type="Proteomes" id="UP000561459">
    <property type="component" value="Unassembled WGS sequence"/>
</dbReference>
<evidence type="ECO:0000313" key="2">
    <source>
        <dbReference type="EMBL" id="MBB3941078.1"/>
    </source>
</evidence>
<dbReference type="Gene3D" id="2.30.30.240">
    <property type="entry name" value="PRC-barrel domain"/>
    <property type="match status" value="1"/>
</dbReference>
<proteinExistence type="predicted"/>
<feature type="transmembrane region" description="Helical" evidence="1">
    <location>
        <begin position="31"/>
        <end position="49"/>
    </location>
</feature>
<protein>
    <recommendedName>
        <fullName evidence="4">Photosystem reaction center subunit H</fullName>
    </recommendedName>
</protein>
<name>A0A7W6C039_9SPHN</name>
<evidence type="ECO:0000313" key="3">
    <source>
        <dbReference type="Proteomes" id="UP000561459"/>
    </source>
</evidence>
<keyword evidence="3" id="KW-1185">Reference proteome</keyword>
<dbReference type="EMBL" id="JACIDY010000007">
    <property type="protein sequence ID" value="MBB3941078.1"/>
    <property type="molecule type" value="Genomic_DNA"/>
</dbReference>
<reference evidence="2 3" key="1">
    <citation type="submission" date="2020-08" db="EMBL/GenBank/DDBJ databases">
        <title>Genomic Encyclopedia of Type Strains, Phase IV (KMG-IV): sequencing the most valuable type-strain genomes for metagenomic binning, comparative biology and taxonomic classification.</title>
        <authorList>
            <person name="Goeker M."/>
        </authorList>
    </citation>
    <scope>NUCLEOTIDE SEQUENCE [LARGE SCALE GENOMIC DNA]</scope>
    <source>
        <strain evidence="2 3">DSM 27568</strain>
    </source>
</reference>
<accession>A0A7W6C039</accession>
<keyword evidence="1" id="KW-1133">Transmembrane helix</keyword>
<keyword evidence="1" id="KW-0472">Membrane</keyword>
<comment type="caution">
    <text evidence="2">The sequence shown here is derived from an EMBL/GenBank/DDBJ whole genome shotgun (WGS) entry which is preliminary data.</text>
</comment>
<keyword evidence="1" id="KW-0812">Transmembrane</keyword>
<feature type="transmembrane region" description="Helical" evidence="1">
    <location>
        <begin position="6"/>
        <end position="24"/>
    </location>
</feature>
<dbReference type="SUPFAM" id="SSF50346">
    <property type="entry name" value="PRC-barrel domain"/>
    <property type="match status" value="1"/>
</dbReference>
<feature type="transmembrane region" description="Helical" evidence="1">
    <location>
        <begin position="55"/>
        <end position="74"/>
    </location>
</feature>
<organism evidence="2 3">
    <name type="scientific">Novosphingobium fluoreni</name>
    <dbReference type="NCBI Taxonomy" id="1391222"/>
    <lineage>
        <taxon>Bacteria</taxon>
        <taxon>Pseudomonadati</taxon>
        <taxon>Pseudomonadota</taxon>
        <taxon>Alphaproteobacteria</taxon>
        <taxon>Sphingomonadales</taxon>
        <taxon>Sphingomonadaceae</taxon>
        <taxon>Novosphingobium</taxon>
    </lineage>
</organism>
<gene>
    <name evidence="2" type="ORF">GGR39_002746</name>
</gene>
<dbReference type="InterPro" id="IPR011033">
    <property type="entry name" value="PRC_barrel-like_sf"/>
</dbReference>
<evidence type="ECO:0008006" key="4">
    <source>
        <dbReference type="Google" id="ProtNLM"/>
    </source>
</evidence>
<dbReference type="AlphaFoldDB" id="A0A7W6C039"/>
<evidence type="ECO:0000256" key="1">
    <source>
        <dbReference type="SAM" id="Phobius"/>
    </source>
</evidence>
<sequence>MAEIAGWVAPIATMIAAMMTASNLGARMTGWGFVVFTVGSSAWTLVGVTSGQTNLVAANGFLILINVIGVWRWLGRQAAYEDGGQSAKKASRTSSSPSLFTATGISGMAVVDENERTIGHAVEALVECASAAVSYVVVAEGGIAGIEEKLRAVPGQSIKFKCDRLRLNMSGEAFRSLPSLAPGRWPVSAEAVSRQE</sequence>